<keyword evidence="4" id="KW-1185">Reference proteome</keyword>
<feature type="compositionally biased region" description="Low complexity" evidence="1">
    <location>
        <begin position="258"/>
        <end position="269"/>
    </location>
</feature>
<feature type="compositionally biased region" description="Pro residues" evidence="1">
    <location>
        <begin position="270"/>
        <end position="303"/>
    </location>
</feature>
<feature type="region of interest" description="Disordered" evidence="1">
    <location>
        <begin position="1"/>
        <end position="26"/>
    </location>
</feature>
<name>A0A0H5RSX2_9MYCO</name>
<keyword evidence="2" id="KW-1133">Transmembrane helix</keyword>
<gene>
    <name evidence="3" type="ORF">BN2156_03764</name>
</gene>
<dbReference type="EMBL" id="CWKH01000002">
    <property type="protein sequence ID" value="CRZ16886.1"/>
    <property type="molecule type" value="Genomic_DNA"/>
</dbReference>
<dbReference type="AlphaFoldDB" id="A0A0H5RSX2"/>
<evidence type="ECO:0000256" key="1">
    <source>
        <dbReference type="SAM" id="MobiDB-lite"/>
    </source>
</evidence>
<dbReference type="OrthoDB" id="4626820at2"/>
<evidence type="ECO:0000313" key="3">
    <source>
        <dbReference type="EMBL" id="CRZ16886.1"/>
    </source>
</evidence>
<evidence type="ECO:0000256" key="2">
    <source>
        <dbReference type="SAM" id="Phobius"/>
    </source>
</evidence>
<dbReference type="Proteomes" id="UP000199147">
    <property type="component" value="Unassembled WGS sequence"/>
</dbReference>
<sequence>MTQTLPPAESREAQQTGQQKPSAPRPSRLQLRRKLLLWSIPVLVLLLLLAVKIASVGILGNRLPGQFAARDDAAMQNTLEWIDVGNIGRGFREEFAQGDLLMLRGDVPGAFDRFKAAHEKEPSACPPRGNFALIAEKLSDSELKQGNFTKAREILTPAVEAANGDTGCFTTFPSASPDIRAFVGETPERLANKLAALKAGALTKTPDGYDYKRAPGGGIDFTESKTGPCPYPDDEARMKECITLKDREVAQKTEAARQAQQQQEQAQQPPADPNQPPAPNAPPPPPPPTPTPTPAPGPGPGPGQGPGTEAPLKYPDHVELRPADGPGFCDPDGTPLGHLTTALCSTAGPQP</sequence>
<keyword evidence="2" id="KW-0812">Transmembrane</keyword>
<dbReference type="STRING" id="146018.BN2156_03764"/>
<proteinExistence type="predicted"/>
<organism evidence="3 4">
    <name type="scientific">Mycolicibacterium neworleansense</name>
    <dbReference type="NCBI Taxonomy" id="146018"/>
    <lineage>
        <taxon>Bacteria</taxon>
        <taxon>Bacillati</taxon>
        <taxon>Actinomycetota</taxon>
        <taxon>Actinomycetes</taxon>
        <taxon>Mycobacteriales</taxon>
        <taxon>Mycobacteriaceae</taxon>
        <taxon>Mycolicibacterium</taxon>
    </lineage>
</organism>
<feature type="transmembrane region" description="Helical" evidence="2">
    <location>
        <begin position="35"/>
        <end position="60"/>
    </location>
</feature>
<keyword evidence="2" id="KW-0472">Membrane</keyword>
<protein>
    <submittedName>
        <fullName evidence="3">Uncharacterized protein</fullName>
    </submittedName>
</protein>
<dbReference type="RefSeq" id="WP_090516485.1">
    <property type="nucleotide sequence ID" value="NZ_CWKH01000002.1"/>
</dbReference>
<feature type="region of interest" description="Disordered" evidence="1">
    <location>
        <begin position="250"/>
        <end position="334"/>
    </location>
</feature>
<reference evidence="4" key="1">
    <citation type="submission" date="2015-07" db="EMBL/GenBank/DDBJ databases">
        <authorList>
            <person name="Urmite Genomes"/>
        </authorList>
    </citation>
    <scope>NUCLEOTIDE SEQUENCE [LARGE SCALE GENOMIC DNA]</scope>
    <source>
        <strain evidence="4">type strain: ATCC 49404</strain>
    </source>
</reference>
<accession>A0A0H5RSX2</accession>
<evidence type="ECO:0000313" key="4">
    <source>
        <dbReference type="Proteomes" id="UP000199147"/>
    </source>
</evidence>